<dbReference type="FunFam" id="3.30.420.40:FF:000048">
    <property type="entry name" value="ARP5 actin-related protein 5 homolog"/>
    <property type="match status" value="1"/>
</dbReference>
<name>A0A6A4W2C5_AMPAM</name>
<dbReference type="PANTHER" id="PTHR11937">
    <property type="entry name" value="ACTIN"/>
    <property type="match status" value="1"/>
</dbReference>
<protein>
    <submittedName>
        <fullName evidence="5">Actin-related protein 5</fullName>
    </submittedName>
</protein>
<dbReference type="SUPFAM" id="SSF53067">
    <property type="entry name" value="Actin-like ATPase domain"/>
    <property type="match status" value="2"/>
</dbReference>
<evidence type="ECO:0000313" key="5">
    <source>
        <dbReference type="EMBL" id="KAF0301406.1"/>
    </source>
</evidence>
<evidence type="ECO:0000256" key="4">
    <source>
        <dbReference type="SAM" id="Coils"/>
    </source>
</evidence>
<dbReference type="Pfam" id="PF00022">
    <property type="entry name" value="Actin"/>
    <property type="match status" value="2"/>
</dbReference>
<gene>
    <name evidence="5" type="primary">Arp5_0</name>
    <name evidence="5" type="ORF">FJT64_003176</name>
</gene>
<organism evidence="5 6">
    <name type="scientific">Amphibalanus amphitrite</name>
    <name type="common">Striped barnacle</name>
    <name type="synonym">Balanus amphitrite</name>
    <dbReference type="NCBI Taxonomy" id="1232801"/>
    <lineage>
        <taxon>Eukaryota</taxon>
        <taxon>Metazoa</taxon>
        <taxon>Ecdysozoa</taxon>
        <taxon>Arthropoda</taxon>
        <taxon>Crustacea</taxon>
        <taxon>Multicrustacea</taxon>
        <taxon>Cirripedia</taxon>
        <taxon>Thoracica</taxon>
        <taxon>Thoracicalcarea</taxon>
        <taxon>Balanomorpha</taxon>
        <taxon>Balanoidea</taxon>
        <taxon>Balanidae</taxon>
        <taxon>Amphibalaninae</taxon>
        <taxon>Amphibalanus</taxon>
    </lineage>
</organism>
<accession>A0A6A4W2C5</accession>
<feature type="coiled-coil region" evidence="4">
    <location>
        <begin position="341"/>
        <end position="406"/>
    </location>
</feature>
<comment type="similarity">
    <text evidence="3">Belongs to the actin family.</text>
</comment>
<evidence type="ECO:0000256" key="3">
    <source>
        <dbReference type="RuleBase" id="RU000487"/>
    </source>
</evidence>
<comment type="caution">
    <text evidence="5">The sequence shown here is derived from an EMBL/GenBank/DDBJ whole genome shotgun (WGS) entry which is preliminary data.</text>
</comment>
<keyword evidence="6" id="KW-1185">Reference proteome</keyword>
<dbReference type="InterPro" id="IPR004000">
    <property type="entry name" value="Actin"/>
</dbReference>
<evidence type="ECO:0000313" key="6">
    <source>
        <dbReference type="Proteomes" id="UP000440578"/>
    </source>
</evidence>
<dbReference type="AlphaFoldDB" id="A0A6A4W2C5"/>
<evidence type="ECO:0000256" key="1">
    <source>
        <dbReference type="ARBA" id="ARBA00004123"/>
    </source>
</evidence>
<reference evidence="5 6" key="1">
    <citation type="submission" date="2019-07" db="EMBL/GenBank/DDBJ databases">
        <title>Draft genome assembly of a fouling barnacle, Amphibalanus amphitrite (Darwin, 1854): The first reference genome for Thecostraca.</title>
        <authorList>
            <person name="Kim W."/>
        </authorList>
    </citation>
    <scope>NUCLEOTIDE SEQUENCE [LARGE SCALE GENOMIC DNA]</scope>
    <source>
        <strain evidence="5">SNU_AA5</strain>
        <tissue evidence="5">Soma without cirri and trophi</tissue>
    </source>
</reference>
<dbReference type="Gene3D" id="3.90.640.10">
    <property type="entry name" value="Actin, Chain A, domain 4"/>
    <property type="match status" value="2"/>
</dbReference>
<dbReference type="OrthoDB" id="7340501at2759"/>
<dbReference type="GO" id="GO:0005634">
    <property type="term" value="C:nucleus"/>
    <property type="evidence" value="ECO:0007669"/>
    <property type="project" value="UniProtKB-SubCell"/>
</dbReference>
<sequence length="631" mass="70358">MESYHFKDLKPSPDKMFAYTDDIKDVPLILDNEAEVQEHVLLRFPALSGAHLRLAGSVHIDPSRLRDADMVAALDMETQIGNDIVSVEAGRLNLRTQFDHGVVTHFEAQETLLDYSLTHLGVNTPDGLQHPMVISEPPANLNSSRAAMSELLFECYRVPSISYFVDALASLRYNQPDCRDALVISCGYHTTHVIPVLDGRMDAGNARRIGVGGFLMTSYLQRLLQLKNPSALAAITLSRAEELLHELVRFSGDYGSDLRLWADPAHQKEHTRPVQLPVTVATGSEQSRPLQSAAGEAKDKKLVAKARMHEMHMKKRQALISEDERRLARARQSGETDPEYLQELERRIEAGRTKLAELAERGQVTPVRLSPDALQARLEELEGRRRELLERRAERRRRRAEMARRRTAASQQRMRIISQLASQRPTKDDTFGARDEDWDVYKAINVDGGDSDSEADAEELTEVEGRLRQLAPDLAWCQPAAGGAQPHQIQLGTEPLQTAEILFQPSMLGLDQAGLAETIQFVLSKYPAESQQRLAGNVFVTGGVSNVPGLRQRLEHELRQMRPFQSSFAVSVASSPSLDAWRGARSLSAAGQLEYVSRQQYVECGADYLAEHMASNRYWPTPAEPAAGQPA</sequence>
<dbReference type="Proteomes" id="UP000440578">
    <property type="component" value="Unassembled WGS sequence"/>
</dbReference>
<dbReference type="EMBL" id="VIIS01001170">
    <property type="protein sequence ID" value="KAF0301406.1"/>
    <property type="molecule type" value="Genomic_DNA"/>
</dbReference>
<evidence type="ECO:0000256" key="2">
    <source>
        <dbReference type="ARBA" id="ARBA00023242"/>
    </source>
</evidence>
<keyword evidence="2" id="KW-0539">Nucleus</keyword>
<dbReference type="InterPro" id="IPR043129">
    <property type="entry name" value="ATPase_NBD"/>
</dbReference>
<comment type="subcellular location">
    <subcellularLocation>
        <location evidence="1">Nucleus</location>
    </subcellularLocation>
</comment>
<proteinExistence type="inferred from homology"/>
<dbReference type="CDD" id="cd10211">
    <property type="entry name" value="ASKHA_NBD_Arp5"/>
    <property type="match status" value="1"/>
</dbReference>
<keyword evidence="4" id="KW-0175">Coiled coil</keyword>
<dbReference type="Gene3D" id="3.30.420.40">
    <property type="match status" value="4"/>
</dbReference>
<dbReference type="SMART" id="SM00268">
    <property type="entry name" value="ACTIN"/>
    <property type="match status" value="1"/>
</dbReference>